<evidence type="ECO:0000259" key="10">
    <source>
        <dbReference type="Pfam" id="PF16916"/>
    </source>
</evidence>
<evidence type="ECO:0000256" key="4">
    <source>
        <dbReference type="ARBA" id="ARBA00022692"/>
    </source>
</evidence>
<proteinExistence type="inferred from homology"/>
<dbReference type="Pfam" id="PF01545">
    <property type="entry name" value="Cation_efflux"/>
    <property type="match status" value="1"/>
</dbReference>
<dbReference type="GO" id="GO:0006828">
    <property type="term" value="P:manganese ion transport"/>
    <property type="evidence" value="ECO:0007669"/>
    <property type="project" value="TreeGrafter"/>
</dbReference>
<comment type="similarity">
    <text evidence="2">Belongs to the cation diffusion facilitator (CDF) transporter (TC 2.A.4) family. SLC30A subfamily.</text>
</comment>
<feature type="transmembrane region" description="Helical" evidence="8">
    <location>
        <begin position="251"/>
        <end position="267"/>
    </location>
</feature>
<accession>A0A8T2JF36</accession>
<sequence>MGRYTGKTCRLIFMLVLTVSFFVAELVSGYLGNSIALISDSFNMLSDLISLCVGITASHFSRRQGWSPSATYGYPRAEVVGALCNAVFLTALCFTILVDSIMRLAQPQRIDDVPLVLIVGALGLLVNIVGLLVFQDYGACIKFFCRSKGALGRSRSADNQLSATPCTTDCDQEQEINIAGDGVTNQVDLEDEEQKSNENKASTLNIRGVLLHVMGDALGSVVVVVAAVIFYVRPLDKNAPCNWQCYIDPTLTVIMVGIILFSAFPLIKETGTILLQMVPNGIHVGEIGQKLALVPGVKSIHEIHIWELASGKNIASMHVKFQGISYHDSSSREIRKVLHGEGIHSVTIQAEFPNEKDLSLSCSTPCVSSKCDPHLCCSRDLIPYTESNGTSLKKGKTSQVWFRSSDSDINNDIKVSMEPFSDEDVGIKMKEVKQNGLEREDEKMTHL</sequence>
<keyword evidence="12" id="KW-1185">Reference proteome</keyword>
<dbReference type="EMBL" id="JAACNH010000004">
    <property type="protein sequence ID" value="KAG8443769.1"/>
    <property type="molecule type" value="Genomic_DNA"/>
</dbReference>
<dbReference type="PANTHER" id="PTHR45820">
    <property type="entry name" value="FI23527P1"/>
    <property type="match status" value="1"/>
</dbReference>
<reference evidence="11" key="1">
    <citation type="thesis" date="2020" institute="ProQuest LLC" country="789 East Eisenhower Parkway, Ann Arbor, MI, USA">
        <title>Comparative Genomics and Chromosome Evolution.</title>
        <authorList>
            <person name="Mudd A.B."/>
        </authorList>
    </citation>
    <scope>NUCLEOTIDE SEQUENCE</scope>
    <source>
        <strain evidence="11">Female2</strain>
        <tissue evidence="11">Blood</tissue>
    </source>
</reference>
<comment type="caution">
    <text evidence="11">The sequence shown here is derived from an EMBL/GenBank/DDBJ whole genome shotgun (WGS) entry which is preliminary data.</text>
</comment>
<evidence type="ECO:0000256" key="2">
    <source>
        <dbReference type="ARBA" id="ARBA00008873"/>
    </source>
</evidence>
<evidence type="ECO:0000259" key="9">
    <source>
        <dbReference type="Pfam" id="PF01545"/>
    </source>
</evidence>
<keyword evidence="6 8" id="KW-1133">Transmembrane helix</keyword>
<dbReference type="InterPro" id="IPR002524">
    <property type="entry name" value="Cation_efflux"/>
</dbReference>
<feature type="transmembrane region" description="Helical" evidence="8">
    <location>
        <begin position="209"/>
        <end position="231"/>
    </location>
</feature>
<evidence type="ECO:0000256" key="6">
    <source>
        <dbReference type="ARBA" id="ARBA00022989"/>
    </source>
</evidence>
<feature type="domain" description="Cation efflux protein transmembrane" evidence="9">
    <location>
        <begin position="11"/>
        <end position="275"/>
    </location>
</feature>
<evidence type="ECO:0000313" key="11">
    <source>
        <dbReference type="EMBL" id="KAG8443769.1"/>
    </source>
</evidence>
<evidence type="ECO:0000256" key="5">
    <source>
        <dbReference type="ARBA" id="ARBA00022833"/>
    </source>
</evidence>
<comment type="subcellular location">
    <subcellularLocation>
        <location evidence="1">Membrane</location>
        <topology evidence="1">Multi-pass membrane protein</topology>
    </subcellularLocation>
</comment>
<feature type="domain" description="Cation efflux protein cytoplasmic" evidence="10">
    <location>
        <begin position="280"/>
        <end position="351"/>
    </location>
</feature>
<dbReference type="InterPro" id="IPR058533">
    <property type="entry name" value="Cation_efflux_TM"/>
</dbReference>
<feature type="transmembrane region" description="Helical" evidence="8">
    <location>
        <begin position="82"/>
        <end position="102"/>
    </location>
</feature>
<dbReference type="NCBIfam" id="TIGR01297">
    <property type="entry name" value="CDF"/>
    <property type="match status" value="1"/>
</dbReference>
<dbReference type="GO" id="GO:0006882">
    <property type="term" value="P:intracellular zinc ion homeostasis"/>
    <property type="evidence" value="ECO:0007669"/>
    <property type="project" value="TreeGrafter"/>
</dbReference>
<dbReference type="PANTHER" id="PTHR45820:SF3">
    <property type="entry name" value="CALCIUM_MANGANESE ANTIPORTER SLC30A10"/>
    <property type="match status" value="1"/>
</dbReference>
<keyword evidence="3" id="KW-0813">Transport</keyword>
<dbReference type="Pfam" id="PF16916">
    <property type="entry name" value="ZT_dimer"/>
    <property type="match status" value="1"/>
</dbReference>
<organism evidence="11 12">
    <name type="scientific">Hymenochirus boettgeri</name>
    <name type="common">Congo dwarf clawed frog</name>
    <dbReference type="NCBI Taxonomy" id="247094"/>
    <lineage>
        <taxon>Eukaryota</taxon>
        <taxon>Metazoa</taxon>
        <taxon>Chordata</taxon>
        <taxon>Craniata</taxon>
        <taxon>Vertebrata</taxon>
        <taxon>Euteleostomi</taxon>
        <taxon>Amphibia</taxon>
        <taxon>Batrachia</taxon>
        <taxon>Anura</taxon>
        <taxon>Pipoidea</taxon>
        <taxon>Pipidae</taxon>
        <taxon>Pipinae</taxon>
        <taxon>Hymenochirus</taxon>
    </lineage>
</organism>
<name>A0A8T2JF36_9PIPI</name>
<dbReference type="OrthoDB" id="29444at2759"/>
<dbReference type="AlphaFoldDB" id="A0A8T2JF36"/>
<feature type="transmembrane region" description="Helical" evidence="8">
    <location>
        <begin position="114"/>
        <end position="134"/>
    </location>
</feature>
<dbReference type="InterPro" id="IPR027470">
    <property type="entry name" value="Cation_efflux_CTD"/>
</dbReference>
<evidence type="ECO:0000256" key="1">
    <source>
        <dbReference type="ARBA" id="ARBA00004141"/>
    </source>
</evidence>
<dbReference type="GO" id="GO:0016020">
    <property type="term" value="C:membrane"/>
    <property type="evidence" value="ECO:0007669"/>
    <property type="project" value="UniProtKB-SubCell"/>
</dbReference>
<gene>
    <name evidence="11" type="ORF">GDO86_009086</name>
</gene>
<dbReference type="GO" id="GO:0010312">
    <property type="term" value="P:detoxification of zinc ion"/>
    <property type="evidence" value="ECO:0007669"/>
    <property type="project" value="TreeGrafter"/>
</dbReference>
<dbReference type="Gene3D" id="1.20.1510.10">
    <property type="entry name" value="Cation efflux protein transmembrane domain"/>
    <property type="match status" value="1"/>
</dbReference>
<keyword evidence="5" id="KW-0862">Zinc</keyword>
<dbReference type="Proteomes" id="UP000812440">
    <property type="component" value="Chromosome 5"/>
</dbReference>
<protein>
    <recommendedName>
        <fullName evidence="13">Solute carrier family 30 member 10</fullName>
    </recommendedName>
</protein>
<evidence type="ECO:0000256" key="7">
    <source>
        <dbReference type="ARBA" id="ARBA00023136"/>
    </source>
</evidence>
<evidence type="ECO:0000256" key="3">
    <source>
        <dbReference type="ARBA" id="ARBA00022448"/>
    </source>
</evidence>
<keyword evidence="7 8" id="KW-0472">Membrane</keyword>
<evidence type="ECO:0000313" key="12">
    <source>
        <dbReference type="Proteomes" id="UP000812440"/>
    </source>
</evidence>
<keyword evidence="4 8" id="KW-0812">Transmembrane</keyword>
<feature type="transmembrane region" description="Helical" evidence="8">
    <location>
        <begin position="12"/>
        <end position="32"/>
    </location>
</feature>
<dbReference type="SUPFAM" id="SSF161111">
    <property type="entry name" value="Cation efflux protein transmembrane domain-like"/>
    <property type="match status" value="1"/>
</dbReference>
<evidence type="ECO:0008006" key="13">
    <source>
        <dbReference type="Google" id="ProtNLM"/>
    </source>
</evidence>
<dbReference type="InterPro" id="IPR027469">
    <property type="entry name" value="Cation_efflux_TMD_sf"/>
</dbReference>
<evidence type="ECO:0000256" key="8">
    <source>
        <dbReference type="SAM" id="Phobius"/>
    </source>
</evidence>
<dbReference type="GO" id="GO:0005385">
    <property type="term" value="F:zinc ion transmembrane transporter activity"/>
    <property type="evidence" value="ECO:0007669"/>
    <property type="project" value="TreeGrafter"/>
</dbReference>